<evidence type="ECO:0000313" key="8">
    <source>
        <dbReference type="Proteomes" id="UP000245609"/>
    </source>
</evidence>
<dbReference type="CDD" id="cd21216">
    <property type="entry name" value="CH_ACTN_rpt2"/>
    <property type="match status" value="1"/>
</dbReference>
<dbReference type="FunFam" id="1.10.418.10:FF:000001">
    <property type="entry name" value="Actinin alpha 1"/>
    <property type="match status" value="1"/>
</dbReference>
<dbReference type="Pfam" id="PF08726">
    <property type="entry name" value="EFhand_Ca_insen"/>
    <property type="match status" value="1"/>
</dbReference>
<dbReference type="EMBL" id="MBFS01000377">
    <property type="protein sequence ID" value="PVV02629.1"/>
    <property type="molecule type" value="Genomic_DNA"/>
</dbReference>
<keyword evidence="8" id="KW-1185">Reference proteome</keyword>
<dbReference type="SUPFAM" id="SSF47576">
    <property type="entry name" value="Calponin-homology domain, CH-domain"/>
    <property type="match status" value="1"/>
</dbReference>
<dbReference type="PROSITE" id="PS50222">
    <property type="entry name" value="EF_HAND_2"/>
    <property type="match status" value="1"/>
</dbReference>
<reference evidence="7 8" key="1">
    <citation type="journal article" date="2018" name="MBio">
        <title>Comparative Genomics Reveals the Core Gene Toolbox for the Fungus-Insect Symbiosis.</title>
        <authorList>
            <person name="Wang Y."/>
            <person name="Stata M."/>
            <person name="Wang W."/>
            <person name="Stajich J.E."/>
            <person name="White M.M."/>
            <person name="Moncalvo J.M."/>
        </authorList>
    </citation>
    <scope>NUCLEOTIDE SEQUENCE [LARGE SCALE GENOMIC DNA]</scope>
    <source>
        <strain evidence="7 8">SC-DP-2</strain>
    </source>
</reference>
<evidence type="ECO:0000313" key="7">
    <source>
        <dbReference type="EMBL" id="PVV02629.1"/>
    </source>
</evidence>
<dbReference type="STRING" id="133381.A0A2T9ZDG2"/>
<organism evidence="7 8">
    <name type="scientific">Smittium megazygosporum</name>
    <dbReference type="NCBI Taxonomy" id="133381"/>
    <lineage>
        <taxon>Eukaryota</taxon>
        <taxon>Fungi</taxon>
        <taxon>Fungi incertae sedis</taxon>
        <taxon>Zoopagomycota</taxon>
        <taxon>Kickxellomycotina</taxon>
        <taxon>Harpellomycetes</taxon>
        <taxon>Harpellales</taxon>
        <taxon>Legeriomycetaceae</taxon>
        <taxon>Smittium</taxon>
    </lineage>
</organism>
<dbReference type="SUPFAM" id="SSF47473">
    <property type="entry name" value="EF-hand"/>
    <property type="match status" value="1"/>
</dbReference>
<dbReference type="InterPro" id="IPR014837">
    <property type="entry name" value="EF-hand_Ca_insen"/>
</dbReference>
<evidence type="ECO:0000259" key="5">
    <source>
        <dbReference type="PROSITE" id="PS50021"/>
    </source>
</evidence>
<proteinExistence type="inferred from homology"/>
<feature type="domain" description="Calponin-homology (CH)" evidence="5">
    <location>
        <begin position="1"/>
        <end position="96"/>
    </location>
</feature>
<dbReference type="InterPro" id="IPR036872">
    <property type="entry name" value="CH_dom_sf"/>
</dbReference>
<evidence type="ECO:0000259" key="6">
    <source>
        <dbReference type="PROSITE" id="PS50222"/>
    </source>
</evidence>
<keyword evidence="2" id="KW-0677">Repeat</keyword>
<dbReference type="SMART" id="SM01184">
    <property type="entry name" value="efhand_Ca_insen"/>
    <property type="match status" value="1"/>
</dbReference>
<protein>
    <recommendedName>
        <fullName evidence="9">Actinin-like protein</fullName>
    </recommendedName>
</protein>
<evidence type="ECO:0000256" key="1">
    <source>
        <dbReference type="ARBA" id="ARBA00010255"/>
    </source>
</evidence>
<dbReference type="Pfam" id="PF00307">
    <property type="entry name" value="CH"/>
    <property type="match status" value="2"/>
</dbReference>
<gene>
    <name evidence="7" type="ORF">BB560_002908</name>
</gene>
<sequence length="602" mass="69430">VNNHLRKKNSKIENILSDFSDGVFLIKLLESLYNEHLGRYNYNPILRVQKVENLNKALDYLKERGIYLTNIGAEDILDLNSKLTLGLVWMLILNSSIDGISNEGLSAKDALLVWCQRKTKGYKDVNIKDFTSSWQDGLAFCALIHKHRPDLLDYSKLDKNDPIYNTNLAFDIAEKYIGIPKLLEAEDICLVPKPDEKSIITYVAQYYHAFSSQNKLETAGRRLIKLSEVLEYVYRLKSDYESRAQSLISEASELTSLLSTQSFGNLSLKELNNLLNTFNTLKKSRMRHILTEKEDLFVLIESIQIKLETYQLPNYQPPDSLLPSVLESKWKILSSTIDTYKHNLLLEINKVKSMMCKQFAAESNVIKAIIDSTKSDKKVEEPLDQQLVSLRTHLNVLIELKERLPEFQELESRLLASNIDLVDISNYSYEDLQFEYQLTHNCLSEKIKLLENQLVLRNSNSLTPEQLDEFESVFRQFDRQNENMLADDEFRAALETLDLSYSNEEYEELFGYLTSQNNVPKITFEQYIRFLMAISEDQNNPSQVYDSFLAISNGKDYITKDDLILSGLTPEQTEALALAMPKVDEAGEMLDFNTFVDIFFKN</sequence>
<dbReference type="Gene3D" id="1.10.418.10">
    <property type="entry name" value="Calponin-like domain"/>
    <property type="match status" value="2"/>
</dbReference>
<dbReference type="Gene3D" id="1.10.238.10">
    <property type="entry name" value="EF-hand"/>
    <property type="match status" value="2"/>
</dbReference>
<keyword evidence="4" id="KW-0009">Actin-binding</keyword>
<dbReference type="OrthoDB" id="10017054at2759"/>
<keyword evidence="3" id="KW-0106">Calcium</keyword>
<dbReference type="Proteomes" id="UP000245609">
    <property type="component" value="Unassembled WGS sequence"/>
</dbReference>
<dbReference type="GO" id="GO:0003779">
    <property type="term" value="F:actin binding"/>
    <property type="evidence" value="ECO:0007669"/>
    <property type="project" value="UniProtKB-KW"/>
</dbReference>
<evidence type="ECO:0000256" key="4">
    <source>
        <dbReference type="ARBA" id="ARBA00023203"/>
    </source>
</evidence>
<dbReference type="SMART" id="SM00033">
    <property type="entry name" value="CH"/>
    <property type="match status" value="2"/>
</dbReference>
<dbReference type="AlphaFoldDB" id="A0A2T9ZDG2"/>
<name>A0A2T9ZDG2_9FUNG</name>
<feature type="domain" description="EF-hand" evidence="6">
    <location>
        <begin position="465"/>
        <end position="500"/>
    </location>
</feature>
<comment type="caution">
    <text evidence="7">The sequence shown here is derived from an EMBL/GenBank/DDBJ whole genome shotgun (WGS) entry which is preliminary data.</text>
</comment>
<comment type="similarity">
    <text evidence="1">Belongs to the alpha-actinin family.</text>
</comment>
<dbReference type="PANTHER" id="PTHR11915">
    <property type="entry name" value="SPECTRIN/FILAMIN RELATED CYTOSKELETAL PROTEIN"/>
    <property type="match status" value="1"/>
</dbReference>
<evidence type="ECO:0000256" key="3">
    <source>
        <dbReference type="ARBA" id="ARBA00022837"/>
    </source>
</evidence>
<accession>A0A2T9ZDG2</accession>
<evidence type="ECO:0000256" key="2">
    <source>
        <dbReference type="ARBA" id="ARBA00022737"/>
    </source>
</evidence>
<dbReference type="SUPFAM" id="SSF46966">
    <property type="entry name" value="Spectrin repeat"/>
    <property type="match status" value="1"/>
</dbReference>
<feature type="non-terminal residue" evidence="7">
    <location>
        <position position="1"/>
    </location>
</feature>
<evidence type="ECO:0008006" key="9">
    <source>
        <dbReference type="Google" id="ProtNLM"/>
    </source>
</evidence>
<dbReference type="GO" id="GO:0005509">
    <property type="term" value="F:calcium ion binding"/>
    <property type="evidence" value="ECO:0007669"/>
    <property type="project" value="InterPro"/>
</dbReference>
<dbReference type="InterPro" id="IPR011992">
    <property type="entry name" value="EF-hand-dom_pair"/>
</dbReference>
<feature type="domain" description="Calponin-homology (CH)" evidence="5">
    <location>
        <begin position="105"/>
        <end position="211"/>
    </location>
</feature>
<dbReference type="PROSITE" id="PS50021">
    <property type="entry name" value="CH"/>
    <property type="match status" value="2"/>
</dbReference>
<dbReference type="InterPro" id="IPR001589">
    <property type="entry name" value="Actinin_actin-bd_CS"/>
</dbReference>
<dbReference type="Gene3D" id="1.20.58.60">
    <property type="match status" value="1"/>
</dbReference>
<dbReference type="InterPro" id="IPR001715">
    <property type="entry name" value="CH_dom"/>
</dbReference>
<dbReference type="InterPro" id="IPR002048">
    <property type="entry name" value="EF_hand_dom"/>
</dbReference>
<dbReference type="PROSITE" id="PS00020">
    <property type="entry name" value="ACTININ_2"/>
    <property type="match status" value="1"/>
</dbReference>